<keyword evidence="3" id="KW-1185">Reference proteome</keyword>
<gene>
    <name evidence="2" type="ORF">R1flu_025008</name>
</gene>
<protein>
    <submittedName>
        <fullName evidence="2">Uncharacterized protein</fullName>
    </submittedName>
</protein>
<evidence type="ECO:0000313" key="3">
    <source>
        <dbReference type="Proteomes" id="UP001605036"/>
    </source>
</evidence>
<evidence type="ECO:0000256" key="1">
    <source>
        <dbReference type="SAM" id="MobiDB-lite"/>
    </source>
</evidence>
<accession>A0ABD1XZK6</accession>
<name>A0ABD1XZK6_9MARC</name>
<feature type="region of interest" description="Disordered" evidence="1">
    <location>
        <begin position="44"/>
        <end position="66"/>
    </location>
</feature>
<organism evidence="2 3">
    <name type="scientific">Riccia fluitans</name>
    <dbReference type="NCBI Taxonomy" id="41844"/>
    <lineage>
        <taxon>Eukaryota</taxon>
        <taxon>Viridiplantae</taxon>
        <taxon>Streptophyta</taxon>
        <taxon>Embryophyta</taxon>
        <taxon>Marchantiophyta</taxon>
        <taxon>Marchantiopsida</taxon>
        <taxon>Marchantiidae</taxon>
        <taxon>Marchantiales</taxon>
        <taxon>Ricciaceae</taxon>
        <taxon>Riccia</taxon>
    </lineage>
</organism>
<proteinExistence type="predicted"/>
<dbReference type="AlphaFoldDB" id="A0ABD1XZK6"/>
<evidence type="ECO:0000313" key="2">
    <source>
        <dbReference type="EMBL" id="KAL2613316.1"/>
    </source>
</evidence>
<dbReference type="EMBL" id="JBHFFA010000007">
    <property type="protein sequence ID" value="KAL2613316.1"/>
    <property type="molecule type" value="Genomic_DNA"/>
</dbReference>
<dbReference type="Gene3D" id="2.170.150.20">
    <property type="entry name" value="Peptide methionine sulfoxide reductase"/>
    <property type="match status" value="1"/>
</dbReference>
<comment type="caution">
    <text evidence="2">The sequence shown here is derived from an EMBL/GenBank/DDBJ whole genome shotgun (WGS) entry which is preliminary data.</text>
</comment>
<sequence length="66" mass="7812">MGWRFTAVKKGLRPKAFWGVRRSQLAESSSQHDESRTTLRRRLLLPTNLHQKHDHHRLPSQPPKFT</sequence>
<dbReference type="Proteomes" id="UP001605036">
    <property type="component" value="Unassembled WGS sequence"/>
</dbReference>
<reference evidence="2 3" key="1">
    <citation type="submission" date="2024-09" db="EMBL/GenBank/DDBJ databases">
        <title>Chromosome-scale assembly of Riccia fluitans.</title>
        <authorList>
            <person name="Paukszto L."/>
            <person name="Sawicki J."/>
            <person name="Karawczyk K."/>
            <person name="Piernik-Szablinska J."/>
            <person name="Szczecinska M."/>
            <person name="Mazdziarz M."/>
        </authorList>
    </citation>
    <scope>NUCLEOTIDE SEQUENCE [LARGE SCALE GENOMIC DNA]</scope>
    <source>
        <strain evidence="2">Rf_01</strain>
        <tissue evidence="2">Aerial parts of the thallus</tissue>
    </source>
</reference>